<evidence type="ECO:0000313" key="14">
    <source>
        <dbReference type="EMBL" id="SFD70072.1"/>
    </source>
</evidence>
<keyword evidence="10 13" id="KW-1133">Transmembrane helix</keyword>
<dbReference type="Proteomes" id="UP000181976">
    <property type="component" value="Unassembled WGS sequence"/>
</dbReference>
<dbReference type="GO" id="GO:0019646">
    <property type="term" value="P:aerobic electron transport chain"/>
    <property type="evidence" value="ECO:0007669"/>
    <property type="project" value="InterPro"/>
</dbReference>
<feature type="transmembrane region" description="Helical" evidence="13">
    <location>
        <begin position="17"/>
        <end position="38"/>
    </location>
</feature>
<proteinExistence type="inferred from homology"/>
<evidence type="ECO:0000313" key="15">
    <source>
        <dbReference type="Proteomes" id="UP000181976"/>
    </source>
</evidence>
<dbReference type="STRING" id="385682.SAMN05444380_10177"/>
<dbReference type="GO" id="GO:0005886">
    <property type="term" value="C:plasma membrane"/>
    <property type="evidence" value="ECO:0007669"/>
    <property type="project" value="UniProtKB-SubCell"/>
</dbReference>
<keyword evidence="8 13" id="KW-0479">Metal-binding</keyword>
<dbReference type="GO" id="GO:0046872">
    <property type="term" value="F:metal ion binding"/>
    <property type="evidence" value="ECO:0007669"/>
    <property type="project" value="UniProtKB-UniRule"/>
</dbReference>
<evidence type="ECO:0000256" key="12">
    <source>
        <dbReference type="ARBA" id="ARBA00023136"/>
    </source>
</evidence>
<dbReference type="PIRSF" id="PIRSF006446">
    <property type="entry name" value="Cyt_quinol_oxidase_1"/>
    <property type="match status" value="1"/>
</dbReference>
<evidence type="ECO:0000256" key="9">
    <source>
        <dbReference type="ARBA" id="ARBA00022982"/>
    </source>
</evidence>
<evidence type="ECO:0000256" key="5">
    <source>
        <dbReference type="ARBA" id="ARBA00022519"/>
    </source>
</evidence>
<evidence type="ECO:0000256" key="10">
    <source>
        <dbReference type="ARBA" id="ARBA00022989"/>
    </source>
</evidence>
<dbReference type="GO" id="GO:0009055">
    <property type="term" value="F:electron transfer activity"/>
    <property type="evidence" value="ECO:0007669"/>
    <property type="project" value="UniProtKB-UniRule"/>
</dbReference>
<feature type="transmembrane region" description="Helical" evidence="13">
    <location>
        <begin position="447"/>
        <end position="469"/>
    </location>
</feature>
<dbReference type="GO" id="GO:0020037">
    <property type="term" value="F:heme binding"/>
    <property type="evidence" value="ECO:0007669"/>
    <property type="project" value="TreeGrafter"/>
</dbReference>
<dbReference type="GO" id="GO:0016682">
    <property type="term" value="F:oxidoreductase activity, acting on diphenols and related substances as donors, oxygen as acceptor"/>
    <property type="evidence" value="ECO:0007669"/>
    <property type="project" value="TreeGrafter"/>
</dbReference>
<feature type="transmembrane region" description="Helical" evidence="13">
    <location>
        <begin position="489"/>
        <end position="513"/>
    </location>
</feature>
<keyword evidence="9 13" id="KW-0249">Electron transport</keyword>
<feature type="transmembrane region" description="Helical" evidence="13">
    <location>
        <begin position="413"/>
        <end position="435"/>
    </location>
</feature>
<dbReference type="FunCoup" id="A0A1I1UGU1">
    <property type="interactions" value="248"/>
</dbReference>
<dbReference type="eggNOG" id="COG1271">
    <property type="taxonomic scope" value="Bacteria"/>
</dbReference>
<keyword evidence="6 13" id="KW-0349">Heme</keyword>
<keyword evidence="7 13" id="KW-0812">Transmembrane</keyword>
<evidence type="ECO:0000256" key="4">
    <source>
        <dbReference type="ARBA" id="ARBA00022475"/>
    </source>
</evidence>
<keyword evidence="3 13" id="KW-0813">Transport</keyword>
<dbReference type="InterPro" id="IPR002585">
    <property type="entry name" value="Cyt-d_ubiquinol_oxidase_su_1"/>
</dbReference>
<reference evidence="14 15" key="1">
    <citation type="submission" date="2016-10" db="EMBL/GenBank/DDBJ databases">
        <authorList>
            <person name="de Groot N.N."/>
        </authorList>
    </citation>
    <scope>NUCLEOTIDE SEQUENCE [LARGE SCALE GENOMIC DNA]</scope>
    <source>
        <strain evidence="14 15">DSM 19012</strain>
    </source>
</reference>
<evidence type="ECO:0000256" key="7">
    <source>
        <dbReference type="ARBA" id="ARBA00022692"/>
    </source>
</evidence>
<feature type="transmembrane region" description="Helical" evidence="13">
    <location>
        <begin position="135"/>
        <end position="156"/>
    </location>
</feature>
<accession>A0A1I1UGU1</accession>
<dbReference type="AlphaFoldDB" id="A0A1I1UGU1"/>
<keyword evidence="4 13" id="KW-1003">Cell membrane</keyword>
<evidence type="ECO:0000256" key="13">
    <source>
        <dbReference type="PIRNR" id="PIRNR006446"/>
    </source>
</evidence>
<name>A0A1I1UGU1_9BACT</name>
<feature type="transmembrane region" description="Helical" evidence="13">
    <location>
        <begin position="189"/>
        <end position="213"/>
    </location>
</feature>
<dbReference type="EMBL" id="FONA01000001">
    <property type="protein sequence ID" value="SFD70072.1"/>
    <property type="molecule type" value="Genomic_DNA"/>
</dbReference>
<evidence type="ECO:0000256" key="6">
    <source>
        <dbReference type="ARBA" id="ARBA00022617"/>
    </source>
</evidence>
<sequence length="535" mass="60510">MLENIDFTLVNWSRGQFALTAMFHWLFVPLTLGLSYIMAYMETMYVKTGDPEWKRITKFWMKLFGINFAIGVATGIILEFEFGTNWSNYSWFVGDIFGAPLAIEGIMAFFLESTFIAVMFFGWDKVSKRFHLLSTWLTALGASLSAIWILVANAWMQNPVGTFFNPETARNEMTNFWDVFLSETAVNKFVHTITSGFVLAAIFVIGVSSWYLLKHREQLLAKRSIVIASVFGLLSSLVLIWSGDSSAKEIVKTQPMKLAAMEALYEGQSGAPLVAFGILRGADKELTADSQADFLFKIEIPSMLSWLAYGDGESFVAGIKDLILGNEEKGILSYKEKIKRGYEAQQALIALKEAIKEDPDGQEANALKAKFRDPVFIKNNVQYFGYGNYYDPDPEKLEKNAFMMVPPISMTFYAFHIMVILGGLFLLLFVVFLYLIMKNQLHTQRWLLWAGVWSIPLVYIASQAGWIVAEVGRQPWVIQDLMPTMKAVTQIDVGSVMTTFILFAITFIGLFIAEIRIMLKQIKVGPQKKEDINHV</sequence>
<evidence type="ECO:0000256" key="2">
    <source>
        <dbReference type="ARBA" id="ARBA00009819"/>
    </source>
</evidence>
<evidence type="ECO:0000256" key="11">
    <source>
        <dbReference type="ARBA" id="ARBA00023004"/>
    </source>
</evidence>
<gene>
    <name evidence="14" type="ORF">SAMN05444380_10177</name>
</gene>
<dbReference type="GO" id="GO:0070069">
    <property type="term" value="C:cytochrome complex"/>
    <property type="evidence" value="ECO:0007669"/>
    <property type="project" value="UniProtKB-UniRule"/>
</dbReference>
<feature type="transmembrane region" description="Helical" evidence="13">
    <location>
        <begin position="98"/>
        <end position="123"/>
    </location>
</feature>
<evidence type="ECO:0000256" key="8">
    <source>
        <dbReference type="ARBA" id="ARBA00022723"/>
    </source>
</evidence>
<dbReference type="OrthoDB" id="9807042at2"/>
<keyword evidence="12 13" id="KW-0472">Membrane</keyword>
<keyword evidence="11 13" id="KW-0408">Iron</keyword>
<keyword evidence="5" id="KW-0997">Cell inner membrane</keyword>
<protein>
    <submittedName>
        <fullName evidence="14">Cytochrome bd-I ubiquinol oxidase subunit 1 apoprotein</fullName>
    </submittedName>
</protein>
<dbReference type="PANTHER" id="PTHR30365">
    <property type="entry name" value="CYTOCHROME D UBIQUINOL OXIDASE"/>
    <property type="match status" value="1"/>
</dbReference>
<evidence type="ECO:0000256" key="1">
    <source>
        <dbReference type="ARBA" id="ARBA00004429"/>
    </source>
</evidence>
<evidence type="ECO:0000256" key="3">
    <source>
        <dbReference type="ARBA" id="ARBA00022448"/>
    </source>
</evidence>
<keyword evidence="15" id="KW-1185">Reference proteome</keyword>
<comment type="subcellular location">
    <subcellularLocation>
        <location evidence="1">Cell inner membrane</location>
        <topology evidence="1">Multi-pass membrane protein</topology>
    </subcellularLocation>
</comment>
<feature type="transmembrane region" description="Helical" evidence="13">
    <location>
        <begin position="225"/>
        <end position="243"/>
    </location>
</feature>
<dbReference type="Pfam" id="PF01654">
    <property type="entry name" value="Cyt_bd_oxida_I"/>
    <property type="match status" value="1"/>
</dbReference>
<dbReference type="RefSeq" id="WP_010527264.1">
    <property type="nucleotide sequence ID" value="NZ_AFSL01000040.1"/>
</dbReference>
<feature type="transmembrane region" description="Helical" evidence="13">
    <location>
        <begin position="59"/>
        <end position="78"/>
    </location>
</feature>
<organism evidence="14 15">
    <name type="scientific">Thermophagus xiamenensis</name>
    <dbReference type="NCBI Taxonomy" id="385682"/>
    <lineage>
        <taxon>Bacteria</taxon>
        <taxon>Pseudomonadati</taxon>
        <taxon>Bacteroidota</taxon>
        <taxon>Bacteroidia</taxon>
        <taxon>Marinilabiliales</taxon>
        <taxon>Marinilabiliaceae</taxon>
        <taxon>Thermophagus</taxon>
    </lineage>
</organism>
<comment type="similarity">
    <text evidence="2 13">Belongs to the cytochrome ubiquinol oxidase subunit 1 family.</text>
</comment>
<dbReference type="PANTHER" id="PTHR30365:SF0">
    <property type="entry name" value="CYTOCHROME BD-I UBIQUINOL OXIDASE SUBUNIT 1"/>
    <property type="match status" value="1"/>
</dbReference>
<dbReference type="InParanoid" id="A0A1I1UGU1"/>